<proteinExistence type="predicted"/>
<dbReference type="InterPro" id="IPR021808">
    <property type="entry name" value="DUF3383"/>
</dbReference>
<dbReference type="GeneID" id="62611834"/>
<organism evidence="1 2">
    <name type="scientific">Escherichia phage vB_EcoM_PHB05</name>
    <dbReference type="NCBI Taxonomy" id="2041347"/>
    <lineage>
        <taxon>Viruses</taxon>
        <taxon>Duplodnaviria</taxon>
        <taxon>Heunggongvirae</taxon>
        <taxon>Uroviricota</taxon>
        <taxon>Caudoviricetes</taxon>
        <taxon>Stephanstirmvirinae</taxon>
        <taxon>Justusliebigvirus</taxon>
        <taxon>Justusliebigvirus PHB05</taxon>
    </lineage>
</organism>
<keyword evidence="2" id="KW-1185">Reference proteome</keyword>
<protein>
    <submittedName>
        <fullName evidence="1">Putative tail sheath protein</fullName>
    </submittedName>
</protein>
<sequence length="468" mass="51135">MATFRDKVVSVTLTYGATSISETQFDIPLILTGHNVTGNLVDYFTSSDALLQAGFGTADPAYKMAKLLFDGLFAPEQVIVGKRDVSKTTLTPVVEDSATYVITIKANSKSKDFKFVADDTATAQEIVVGLTEMINADMVYKEFFTVSNDGSVITVTPVAGKYATMDSSGFTTKVEYANDILEDIAKIADYENSWFWLLSDSHAEQDIIDLAGYVEEHDKVYFFSTSQPGVLTKEEDNILERLGDMGYNNTCMALWMTNADTVFPEAAVVGSICSATPGTTTLHGKTLVGIEIEKLGQTAENFIVQQNGNIYRKEHGVLFYRDGFMVSGFYVDYVVHALWFKARVEESLFALFKQQSMLGSGVRATSAGLALIRQAVTANPIQVGINNGSIANEVVTSEETGLLVSLKPTIYIPSRADMTDAQINARLVDGMVIEYVYAGFFHYVKVQVNVLTNRTANSQNSNSSTVSS</sequence>
<dbReference type="Proteomes" id="UP000230824">
    <property type="component" value="Segment"/>
</dbReference>
<evidence type="ECO:0000313" key="2">
    <source>
        <dbReference type="Proteomes" id="UP000230824"/>
    </source>
</evidence>
<name>A0A291LAH0_9CAUD</name>
<dbReference type="KEGG" id="vg:62611834"/>
<dbReference type="Pfam" id="PF11863">
    <property type="entry name" value="DUF3383"/>
    <property type="match status" value="1"/>
</dbReference>
<evidence type="ECO:0000313" key="1">
    <source>
        <dbReference type="EMBL" id="ATI15864.1"/>
    </source>
</evidence>
<dbReference type="EMBL" id="MF805809">
    <property type="protein sequence ID" value="ATI15864.1"/>
    <property type="molecule type" value="Genomic_DNA"/>
</dbReference>
<dbReference type="RefSeq" id="YP_009984490.1">
    <property type="nucleotide sequence ID" value="NC_052652.1"/>
</dbReference>
<accession>A0A291LAH0</accession>
<reference evidence="1 2" key="1">
    <citation type="submission" date="2017-09" db="EMBL/GenBank/DDBJ databases">
        <title>Phage vB_EcoM_PHB05 against multidrug-resistant shiga toxin-producing Escherichia.</title>
        <authorList>
            <person name="Chen Y."/>
            <person name="Song J."/>
            <person name="Wu B."/>
        </authorList>
    </citation>
    <scope>NUCLEOTIDE SEQUENCE [LARGE SCALE GENOMIC DNA]</scope>
    <source>
        <strain evidence="1">Wastewater</strain>
    </source>
</reference>